<evidence type="ECO:0000256" key="1">
    <source>
        <dbReference type="SAM" id="MobiDB-lite"/>
    </source>
</evidence>
<dbReference type="AlphaFoldDB" id="A0AAD9H873"/>
<name>A0AAD9H873_9PEZI</name>
<feature type="region of interest" description="Disordered" evidence="1">
    <location>
        <begin position="195"/>
        <end position="220"/>
    </location>
</feature>
<accession>A0AAD9H873</accession>
<reference evidence="2" key="1">
    <citation type="submission" date="2021-06" db="EMBL/GenBank/DDBJ databases">
        <title>Comparative genomics, transcriptomics and evolutionary studies reveal genomic signatures of adaptation to plant cell wall in hemibiotrophic fungi.</title>
        <authorList>
            <consortium name="DOE Joint Genome Institute"/>
            <person name="Baroncelli R."/>
            <person name="Diaz J.F."/>
            <person name="Benocci T."/>
            <person name="Peng M."/>
            <person name="Battaglia E."/>
            <person name="Haridas S."/>
            <person name="Andreopoulos W."/>
            <person name="Labutti K."/>
            <person name="Pangilinan J."/>
            <person name="Floch G.L."/>
            <person name="Makela M.R."/>
            <person name="Henrissat B."/>
            <person name="Grigoriev I.V."/>
            <person name="Crouch J.A."/>
            <person name="De Vries R.P."/>
            <person name="Sukno S.A."/>
            <person name="Thon M.R."/>
        </authorList>
    </citation>
    <scope>NUCLEOTIDE SEQUENCE</scope>
    <source>
        <strain evidence="2">MAFF235873</strain>
    </source>
</reference>
<keyword evidence="3" id="KW-1185">Reference proteome</keyword>
<organism evidence="2 3">
    <name type="scientific">Colletotrichum zoysiae</name>
    <dbReference type="NCBI Taxonomy" id="1216348"/>
    <lineage>
        <taxon>Eukaryota</taxon>
        <taxon>Fungi</taxon>
        <taxon>Dikarya</taxon>
        <taxon>Ascomycota</taxon>
        <taxon>Pezizomycotina</taxon>
        <taxon>Sordariomycetes</taxon>
        <taxon>Hypocreomycetidae</taxon>
        <taxon>Glomerellales</taxon>
        <taxon>Glomerellaceae</taxon>
        <taxon>Colletotrichum</taxon>
        <taxon>Colletotrichum graminicola species complex</taxon>
    </lineage>
</organism>
<evidence type="ECO:0000313" key="3">
    <source>
        <dbReference type="Proteomes" id="UP001232148"/>
    </source>
</evidence>
<gene>
    <name evidence="2" type="ORF">LX32DRAFT_110830</name>
</gene>
<proteinExistence type="predicted"/>
<protein>
    <submittedName>
        <fullName evidence="2">Uncharacterized protein</fullName>
    </submittedName>
</protein>
<sequence>MYSIPILSAHAHYHLIARSACFDVQDLCCTPERVLRLPTSSQVSGGRESIAVLPTRPPNNAGQKVLVLIHLQAGFPSVRDQGSIRTRRRAQCNATNSLSHMTTRQHKAIKTKRGIASVTLPVDAKSSGCAKRQETERDPPAPSPPSSLPLSLRPQPKRKRTSSTHAFFAYVCQCSSMLDDNGLALFNERGRNRTRPCLVRTKPPPPPVPTSGRGEASDGM</sequence>
<dbReference type="EMBL" id="MU842970">
    <property type="protein sequence ID" value="KAK2024256.1"/>
    <property type="molecule type" value="Genomic_DNA"/>
</dbReference>
<dbReference type="Proteomes" id="UP001232148">
    <property type="component" value="Unassembled WGS sequence"/>
</dbReference>
<evidence type="ECO:0000313" key="2">
    <source>
        <dbReference type="EMBL" id="KAK2024256.1"/>
    </source>
</evidence>
<comment type="caution">
    <text evidence="2">The sequence shown here is derived from an EMBL/GenBank/DDBJ whole genome shotgun (WGS) entry which is preliminary data.</text>
</comment>
<feature type="region of interest" description="Disordered" evidence="1">
    <location>
        <begin position="108"/>
        <end position="159"/>
    </location>
</feature>